<gene>
    <name evidence="1" type="ORF">HT134_24995</name>
</gene>
<evidence type="ECO:0000313" key="1">
    <source>
        <dbReference type="EMBL" id="NUW43364.1"/>
    </source>
</evidence>
<reference evidence="1 2" key="1">
    <citation type="submission" date="2020-06" db="EMBL/GenBank/DDBJ databases">
        <authorList>
            <person name="Chanama M."/>
        </authorList>
    </citation>
    <scope>NUCLEOTIDE SEQUENCE [LARGE SCALE GENOMIC DNA]</scope>
    <source>
        <strain evidence="1 2">TBRC6557</strain>
    </source>
</reference>
<dbReference type="AlphaFoldDB" id="A0A7Y6IS17"/>
<comment type="caution">
    <text evidence="1">The sequence shown here is derived from an EMBL/GenBank/DDBJ whole genome shotgun (WGS) entry which is preliminary data.</text>
</comment>
<dbReference type="EMBL" id="JABWGO010000006">
    <property type="protein sequence ID" value="NUW43364.1"/>
    <property type="molecule type" value="Genomic_DNA"/>
</dbReference>
<name>A0A7Y6IS17_9ACTN</name>
<organism evidence="1 2">
    <name type="scientific">Nonomuraea rhodomycinica</name>
    <dbReference type="NCBI Taxonomy" id="1712872"/>
    <lineage>
        <taxon>Bacteria</taxon>
        <taxon>Bacillati</taxon>
        <taxon>Actinomycetota</taxon>
        <taxon>Actinomycetes</taxon>
        <taxon>Streptosporangiales</taxon>
        <taxon>Streptosporangiaceae</taxon>
        <taxon>Nonomuraea</taxon>
    </lineage>
</organism>
<evidence type="ECO:0000313" key="2">
    <source>
        <dbReference type="Proteomes" id="UP000546126"/>
    </source>
</evidence>
<protein>
    <submittedName>
        <fullName evidence="1">Uncharacterized protein</fullName>
    </submittedName>
</protein>
<accession>A0A7Y6IS17</accession>
<keyword evidence="2" id="KW-1185">Reference proteome</keyword>
<proteinExistence type="predicted"/>
<dbReference type="Proteomes" id="UP000546126">
    <property type="component" value="Unassembled WGS sequence"/>
</dbReference>
<dbReference type="RefSeq" id="WP_175602886.1">
    <property type="nucleotide sequence ID" value="NZ_JABWGO010000006.1"/>
</dbReference>
<sequence length="341" mass="37021">MVVFACAECGAVMTARVTRVALPDHAHQKYGHDLLPGLLEPGTYAVDPGDGRPWEPLRPEPEERGVRLLTYCVSGPPDRIAIAPGDVRGTVFIPERLGGCCCGWDGQYGPNLACAECGRPVATRVDDCGFWQVVWLEPEAVRPVAVAGPVQRVIDWTELPSTPPVDPRGYWSPLWRAAVAVALAHLLTVSGGKRVSVPEGPVAEVFRRAIDGLLPPGPAERHLVLAGPGLPAETPDIALVPRHPQTGEVWPCDAEAVVPLAADVWTYLAFHDDRRLAPAAYGMPAVVRRDDPPPLLPHSLFRPDGRVFLSTLERLAADATQPWLRRIHDRVKDRPSMGPFA</sequence>